<organism evidence="2 3">
    <name type="scientific">Vitis rotundifolia</name>
    <name type="common">Muscadine grape</name>
    <dbReference type="NCBI Taxonomy" id="103349"/>
    <lineage>
        <taxon>Eukaryota</taxon>
        <taxon>Viridiplantae</taxon>
        <taxon>Streptophyta</taxon>
        <taxon>Embryophyta</taxon>
        <taxon>Tracheophyta</taxon>
        <taxon>Spermatophyta</taxon>
        <taxon>Magnoliopsida</taxon>
        <taxon>eudicotyledons</taxon>
        <taxon>Gunneridae</taxon>
        <taxon>Pentapetalae</taxon>
        <taxon>rosids</taxon>
        <taxon>Vitales</taxon>
        <taxon>Vitaceae</taxon>
        <taxon>Viteae</taxon>
        <taxon>Vitis</taxon>
    </lineage>
</organism>
<evidence type="ECO:0000256" key="1">
    <source>
        <dbReference type="SAM" id="MobiDB-lite"/>
    </source>
</evidence>
<dbReference type="Proteomes" id="UP001168098">
    <property type="component" value="Unassembled WGS sequence"/>
</dbReference>
<keyword evidence="3" id="KW-1185">Reference proteome</keyword>
<evidence type="ECO:0000313" key="3">
    <source>
        <dbReference type="Proteomes" id="UP001168098"/>
    </source>
</evidence>
<protein>
    <submittedName>
        <fullName evidence="2">Uncharacterized protein</fullName>
    </submittedName>
</protein>
<reference evidence="2 3" key="1">
    <citation type="journal article" date="2023" name="BMC Biotechnol.">
        <title>Vitis rotundifolia cv Carlos genome sequencing.</title>
        <authorList>
            <person name="Huff M."/>
            <person name="Hulse-Kemp A."/>
            <person name="Scheffler B."/>
            <person name="Youngblood R."/>
            <person name="Simpson S."/>
            <person name="Babiker E."/>
            <person name="Staton M."/>
        </authorList>
    </citation>
    <scope>NUCLEOTIDE SEQUENCE [LARGE SCALE GENOMIC DNA]</scope>
    <source>
        <tissue evidence="2">Leaf</tissue>
    </source>
</reference>
<name>A0AA39DBX6_VITRO</name>
<dbReference type="AlphaFoldDB" id="A0AA39DBX6"/>
<dbReference type="EMBL" id="JARBHA010000017">
    <property type="protein sequence ID" value="KAJ9676642.1"/>
    <property type="molecule type" value="Genomic_DNA"/>
</dbReference>
<accession>A0AA39DBX6</accession>
<sequence length="155" mass="16849">MTPNEIWKWVWDWVFGWHCRGVTRKPPGKSVGLRAGISGNLGRTRPIRPMNHQPHILSLSQPQTLGGCQLTGHFQLSKPQAQAQAAHAQFQAQLQAQAQSHAQLHNGWTGNFGVCSPSVSAPGMGSAKRGSQKPPSRPHSSVNATTQLPGLRPWS</sequence>
<feature type="compositionally biased region" description="Polar residues" evidence="1">
    <location>
        <begin position="138"/>
        <end position="148"/>
    </location>
</feature>
<evidence type="ECO:0000313" key="2">
    <source>
        <dbReference type="EMBL" id="KAJ9676642.1"/>
    </source>
</evidence>
<gene>
    <name evidence="2" type="ORF">PVL29_021923</name>
</gene>
<comment type="caution">
    <text evidence="2">The sequence shown here is derived from an EMBL/GenBank/DDBJ whole genome shotgun (WGS) entry which is preliminary data.</text>
</comment>
<feature type="region of interest" description="Disordered" evidence="1">
    <location>
        <begin position="120"/>
        <end position="155"/>
    </location>
</feature>
<proteinExistence type="predicted"/>